<sequence>MVSIVGDVHYSGGGSLGYVLGVARTERIALAHGPRTLAELAVLTPETAWQRLSAGSGAKGRRLYDWALIEAEPTAEGHRWALIRRHRTTKELAFYRCYAPEPVALKRLVAVAGRRWTVEEGFQQSKGLAGLDEHQVRTWRSWYRWSLFAMWAYAFLAACAAIEQRQDPAADGMTALTCNEIAHLLNALFPRRPEIEHVLGWSVFRRSHQDSARRCHYRRQAAREP</sequence>
<keyword evidence="2" id="KW-1185">Reference proteome</keyword>
<accession>A0A841EAM2</accession>
<evidence type="ECO:0000313" key="1">
    <source>
        <dbReference type="EMBL" id="MBB6000052.1"/>
    </source>
</evidence>
<gene>
    <name evidence="1" type="ORF">HNR25_003803</name>
</gene>
<dbReference type="InterPro" id="IPR039365">
    <property type="entry name" value="IS701-like"/>
</dbReference>
<name>A0A841EAM2_9ACTN</name>
<reference evidence="1 2" key="1">
    <citation type="submission" date="2020-08" db="EMBL/GenBank/DDBJ databases">
        <title>Sequencing the genomes of 1000 actinobacteria strains.</title>
        <authorList>
            <person name="Klenk H.-P."/>
        </authorList>
    </citation>
    <scope>NUCLEOTIDE SEQUENCE [LARGE SCALE GENOMIC DNA]</scope>
    <source>
        <strain evidence="1 2">DSM 44593</strain>
    </source>
</reference>
<dbReference type="PANTHER" id="PTHR33627">
    <property type="entry name" value="TRANSPOSASE"/>
    <property type="match status" value="1"/>
</dbReference>
<dbReference type="InterPro" id="IPR012337">
    <property type="entry name" value="RNaseH-like_sf"/>
</dbReference>
<dbReference type="Proteomes" id="UP000578077">
    <property type="component" value="Unassembled WGS sequence"/>
</dbReference>
<dbReference type="PANTHER" id="PTHR33627:SF1">
    <property type="entry name" value="TRANSPOSASE"/>
    <property type="match status" value="1"/>
</dbReference>
<comment type="caution">
    <text evidence="1">The sequence shown here is derived from an EMBL/GenBank/DDBJ whole genome shotgun (WGS) entry which is preliminary data.</text>
</comment>
<proteinExistence type="predicted"/>
<dbReference type="SUPFAM" id="SSF53098">
    <property type="entry name" value="Ribonuclease H-like"/>
    <property type="match status" value="1"/>
</dbReference>
<organism evidence="1 2">
    <name type="scientific">Streptomonospora salina</name>
    <dbReference type="NCBI Taxonomy" id="104205"/>
    <lineage>
        <taxon>Bacteria</taxon>
        <taxon>Bacillati</taxon>
        <taxon>Actinomycetota</taxon>
        <taxon>Actinomycetes</taxon>
        <taxon>Streptosporangiales</taxon>
        <taxon>Nocardiopsidaceae</taxon>
        <taxon>Streptomonospora</taxon>
    </lineage>
</organism>
<dbReference type="EMBL" id="JACHLY010000001">
    <property type="protein sequence ID" value="MBB6000052.1"/>
    <property type="molecule type" value="Genomic_DNA"/>
</dbReference>
<protein>
    <submittedName>
        <fullName evidence="1">SRSO17 transposase</fullName>
    </submittedName>
</protein>
<evidence type="ECO:0000313" key="2">
    <source>
        <dbReference type="Proteomes" id="UP000578077"/>
    </source>
</evidence>
<dbReference type="RefSeq" id="WP_184637239.1">
    <property type="nucleotide sequence ID" value="NZ_JACHLY010000001.1"/>
</dbReference>
<dbReference type="AlphaFoldDB" id="A0A841EAM2"/>